<proteinExistence type="predicted"/>
<evidence type="ECO:0000313" key="2">
    <source>
        <dbReference type="EMBL" id="MEY8014085.1"/>
    </source>
</evidence>
<keyword evidence="3" id="KW-1185">Reference proteome</keyword>
<name>A0ABV4BYI8_9MYCO</name>
<evidence type="ECO:0000256" key="1">
    <source>
        <dbReference type="SAM" id="MobiDB-lite"/>
    </source>
</evidence>
<protein>
    <submittedName>
        <fullName evidence="2">Uncharacterized protein</fullName>
    </submittedName>
</protein>
<sequence length="46" mass="4968">MYTQEYDGFADVPQVAPLNVMPSDGMLRPASRSKRPPLENSGAATT</sequence>
<organism evidence="2 3">
    <name type="scientific">Mycobacterium servetii</name>
    <dbReference type="NCBI Taxonomy" id="3237418"/>
    <lineage>
        <taxon>Bacteria</taxon>
        <taxon>Bacillati</taxon>
        <taxon>Actinomycetota</taxon>
        <taxon>Actinomycetes</taxon>
        <taxon>Mycobacteriales</taxon>
        <taxon>Mycobacteriaceae</taxon>
        <taxon>Mycobacterium</taxon>
    </lineage>
</organism>
<comment type="caution">
    <text evidence="2">The sequence shown here is derived from an EMBL/GenBank/DDBJ whole genome shotgun (WGS) entry which is preliminary data.</text>
</comment>
<evidence type="ECO:0000313" key="3">
    <source>
        <dbReference type="Proteomes" id="UP001564760"/>
    </source>
</evidence>
<dbReference type="RefSeq" id="WP_369741409.1">
    <property type="nucleotide sequence ID" value="NZ_JBGEDP010000001.1"/>
</dbReference>
<dbReference type="EMBL" id="JBGEDP010000001">
    <property type="protein sequence ID" value="MEY8014085.1"/>
    <property type="molecule type" value="Genomic_DNA"/>
</dbReference>
<gene>
    <name evidence="2" type="ORF">AB8998_02940</name>
</gene>
<accession>A0ABV4BYI8</accession>
<reference evidence="2 3" key="1">
    <citation type="submission" date="2024-08" db="EMBL/GenBank/DDBJ databases">
        <title>Mycobacterium servetensis sp. nov., a novel rapid-growing mycobacterial species recovered from a human patient in Zaragoza, Spain.</title>
        <authorList>
            <person name="Tristancho-Baro A.I."/>
            <person name="Buenestado-Serrano S."/>
            <person name="Garcia De Viedma D."/>
            <person name="Milagro-Beamonte A."/>
            <person name="Burillo N."/>
            <person name="Sanz S."/>
            <person name="Lopez-Calleja A.I."/>
            <person name="Penas-Utrilla D."/>
            <person name="Guardingo M."/>
            <person name="Garcia M.J."/>
            <person name="Vinuelas-Bayon J."/>
        </authorList>
    </citation>
    <scope>NUCLEOTIDE SEQUENCE [LARGE SCALE GENOMIC DNA]</scope>
    <source>
        <strain evidence="3">HUMS_12744610</strain>
    </source>
</reference>
<dbReference type="Proteomes" id="UP001564760">
    <property type="component" value="Unassembled WGS sequence"/>
</dbReference>
<feature type="region of interest" description="Disordered" evidence="1">
    <location>
        <begin position="16"/>
        <end position="46"/>
    </location>
</feature>